<gene>
    <name evidence="6" type="ORF">NEOLI_002958</name>
</gene>
<dbReference type="Gene3D" id="1.10.510.10">
    <property type="entry name" value="Transferase(Phosphotransferase) domain 1"/>
    <property type="match status" value="1"/>
</dbReference>
<keyword evidence="6" id="KW-0418">Kinase</keyword>
<dbReference type="InterPro" id="IPR008271">
    <property type="entry name" value="Ser/Thr_kinase_AS"/>
</dbReference>
<dbReference type="EMBL" id="LXFE01001345">
    <property type="protein sequence ID" value="OLL23709.1"/>
    <property type="molecule type" value="Genomic_DNA"/>
</dbReference>
<name>A0A1U7LM38_NEOID</name>
<keyword evidence="4" id="KW-0723">Serine/threonine-protein kinase</keyword>
<dbReference type="AlphaFoldDB" id="A0A1U7LM38"/>
<keyword evidence="7" id="KW-1185">Reference proteome</keyword>
<dbReference type="PROSITE" id="PS00108">
    <property type="entry name" value="PROTEIN_KINASE_ST"/>
    <property type="match status" value="1"/>
</dbReference>
<dbReference type="GO" id="GO:0004674">
    <property type="term" value="F:protein serine/threonine kinase activity"/>
    <property type="evidence" value="ECO:0007669"/>
    <property type="project" value="UniProtKB-KW"/>
</dbReference>
<protein>
    <submittedName>
        <fullName evidence="6">Serine/threonine-protein kinase 36</fullName>
    </submittedName>
</protein>
<feature type="binding site" evidence="3">
    <location>
        <position position="156"/>
    </location>
    <ligand>
        <name>ATP</name>
        <dbReference type="ChEBI" id="CHEBI:30616"/>
    </ligand>
</feature>
<proteinExistence type="inferred from homology"/>
<comment type="similarity">
    <text evidence="4">Belongs to the protein kinase superfamily.</text>
</comment>
<comment type="caution">
    <text evidence="6">The sequence shown here is derived from an EMBL/GenBank/DDBJ whole genome shotgun (WGS) entry which is preliminary data.</text>
</comment>
<sequence length="413" mass="46487">MPHLFFKKTRDIKSSICSHDSGVALSINSIVKTKKALESRFANVLQKFRSVISRLKPERKNSLVHQSCPLEAPRTPKDSGFEDYISLAEQLIMPHERLIDQWQNEKGLRVNVIKLSETLALPSLRHFRFHEIVGCGGTGFVIKVTTISGNKPLALKFVSSSRGILNDIFLNEDYILAFLSCLNHSNLPLYYPSIITPHYNILVSEYMQTDLLKLLEDPGDHGLKGKLNVSVVKSLFKGVVNGIYALHVANIAHSDIKIENVLVKQSIATHLKGMKSNINQCDGCCLTPIICDFGLAQQKKSLLSTYGTPDFAAPEFWQSTKHSKCALEHMKRGDIWALGCLLLELLQFGTEFSFQRNDVRAAYAASGATKQVVFPENWENEENCFRNALNLCLEVDEQKRISIRGLKKVVDRW</sequence>
<keyword evidence="2 3" id="KW-0067">ATP-binding</keyword>
<dbReference type="OrthoDB" id="4062651at2759"/>
<keyword evidence="1 3" id="KW-0547">Nucleotide-binding</keyword>
<dbReference type="PROSITE" id="PS50011">
    <property type="entry name" value="PROTEIN_KINASE_DOM"/>
    <property type="match status" value="1"/>
</dbReference>
<dbReference type="InterPro" id="IPR000719">
    <property type="entry name" value="Prot_kinase_dom"/>
</dbReference>
<evidence type="ECO:0000259" key="5">
    <source>
        <dbReference type="PROSITE" id="PS50011"/>
    </source>
</evidence>
<dbReference type="CDD" id="cd00180">
    <property type="entry name" value="PKc"/>
    <property type="match status" value="1"/>
</dbReference>
<dbReference type="OMA" id="SSEPWIC"/>
<evidence type="ECO:0000313" key="7">
    <source>
        <dbReference type="Proteomes" id="UP000186594"/>
    </source>
</evidence>
<evidence type="ECO:0000256" key="1">
    <source>
        <dbReference type="ARBA" id="ARBA00022741"/>
    </source>
</evidence>
<dbReference type="InterPro" id="IPR011009">
    <property type="entry name" value="Kinase-like_dom_sf"/>
</dbReference>
<organism evidence="6 7">
    <name type="scientific">Neolecta irregularis (strain DAH-3)</name>
    <dbReference type="NCBI Taxonomy" id="1198029"/>
    <lineage>
        <taxon>Eukaryota</taxon>
        <taxon>Fungi</taxon>
        <taxon>Dikarya</taxon>
        <taxon>Ascomycota</taxon>
        <taxon>Taphrinomycotina</taxon>
        <taxon>Neolectales</taxon>
        <taxon>Neolectaceae</taxon>
        <taxon>Neolecta</taxon>
    </lineage>
</organism>
<dbReference type="GO" id="GO:0044773">
    <property type="term" value="P:mitotic DNA damage checkpoint signaling"/>
    <property type="evidence" value="ECO:0007669"/>
    <property type="project" value="TreeGrafter"/>
</dbReference>
<dbReference type="PANTHER" id="PTHR44167">
    <property type="entry name" value="OVARIAN-SPECIFIC SERINE/THREONINE-PROTEIN KINASE LOK-RELATED"/>
    <property type="match status" value="1"/>
</dbReference>
<accession>A0A1U7LM38</accession>
<dbReference type="GO" id="GO:0005634">
    <property type="term" value="C:nucleus"/>
    <property type="evidence" value="ECO:0007669"/>
    <property type="project" value="TreeGrafter"/>
</dbReference>
<dbReference type="InterPro" id="IPR017441">
    <property type="entry name" value="Protein_kinase_ATP_BS"/>
</dbReference>
<evidence type="ECO:0000256" key="3">
    <source>
        <dbReference type="PROSITE-ProRule" id="PRU10141"/>
    </source>
</evidence>
<evidence type="ECO:0000256" key="2">
    <source>
        <dbReference type="ARBA" id="ARBA00022840"/>
    </source>
</evidence>
<dbReference type="SMART" id="SM00220">
    <property type="entry name" value="S_TKc"/>
    <property type="match status" value="1"/>
</dbReference>
<feature type="domain" description="Protein kinase" evidence="5">
    <location>
        <begin position="127"/>
        <end position="413"/>
    </location>
</feature>
<dbReference type="PANTHER" id="PTHR44167:SF24">
    <property type="entry name" value="SERINE_THREONINE-PROTEIN KINASE CHK2"/>
    <property type="match status" value="1"/>
</dbReference>
<dbReference type="STRING" id="1198029.A0A1U7LM38"/>
<reference evidence="6 7" key="1">
    <citation type="submission" date="2016-04" db="EMBL/GenBank/DDBJ databases">
        <title>Evolutionary innovation and constraint leading to complex multicellularity in the Ascomycota.</title>
        <authorList>
            <person name="Cisse O."/>
            <person name="Nguyen A."/>
            <person name="Hewitt D.A."/>
            <person name="Jedd G."/>
            <person name="Stajich J.E."/>
        </authorList>
    </citation>
    <scope>NUCLEOTIDE SEQUENCE [LARGE SCALE GENOMIC DNA]</scope>
    <source>
        <strain evidence="6 7">DAH-3</strain>
    </source>
</reference>
<dbReference type="Pfam" id="PF00069">
    <property type="entry name" value="Pkinase"/>
    <property type="match status" value="1"/>
</dbReference>
<evidence type="ECO:0000256" key="4">
    <source>
        <dbReference type="RuleBase" id="RU000304"/>
    </source>
</evidence>
<dbReference type="GO" id="GO:0005524">
    <property type="term" value="F:ATP binding"/>
    <property type="evidence" value="ECO:0007669"/>
    <property type="project" value="UniProtKB-UniRule"/>
</dbReference>
<dbReference type="GO" id="GO:0005737">
    <property type="term" value="C:cytoplasm"/>
    <property type="evidence" value="ECO:0007669"/>
    <property type="project" value="TreeGrafter"/>
</dbReference>
<dbReference type="Proteomes" id="UP000186594">
    <property type="component" value="Unassembled WGS sequence"/>
</dbReference>
<keyword evidence="6" id="KW-0808">Transferase</keyword>
<dbReference type="PROSITE" id="PS00107">
    <property type="entry name" value="PROTEIN_KINASE_ATP"/>
    <property type="match status" value="1"/>
</dbReference>
<dbReference type="SUPFAM" id="SSF56112">
    <property type="entry name" value="Protein kinase-like (PK-like)"/>
    <property type="match status" value="1"/>
</dbReference>
<evidence type="ECO:0000313" key="6">
    <source>
        <dbReference type="EMBL" id="OLL23709.1"/>
    </source>
</evidence>